<feature type="compositionally biased region" description="Low complexity" evidence="8">
    <location>
        <begin position="528"/>
        <end position="544"/>
    </location>
</feature>
<reference evidence="12" key="1">
    <citation type="journal article" date="2023" name="Mol. Phylogenet. Evol.">
        <title>Genome-scale phylogeny and comparative genomics of the fungal order Sordariales.</title>
        <authorList>
            <person name="Hensen N."/>
            <person name="Bonometti L."/>
            <person name="Westerberg I."/>
            <person name="Brannstrom I.O."/>
            <person name="Guillou S."/>
            <person name="Cros-Aarteil S."/>
            <person name="Calhoun S."/>
            <person name="Haridas S."/>
            <person name="Kuo A."/>
            <person name="Mondo S."/>
            <person name="Pangilinan J."/>
            <person name="Riley R."/>
            <person name="LaButti K."/>
            <person name="Andreopoulos B."/>
            <person name="Lipzen A."/>
            <person name="Chen C."/>
            <person name="Yan M."/>
            <person name="Daum C."/>
            <person name="Ng V."/>
            <person name="Clum A."/>
            <person name="Steindorff A."/>
            <person name="Ohm R.A."/>
            <person name="Martin F."/>
            <person name="Silar P."/>
            <person name="Natvig D.O."/>
            <person name="Lalanne C."/>
            <person name="Gautier V."/>
            <person name="Ament-Velasquez S.L."/>
            <person name="Kruys A."/>
            <person name="Hutchinson M.I."/>
            <person name="Powell A.J."/>
            <person name="Barry K."/>
            <person name="Miller A.N."/>
            <person name="Grigoriev I.V."/>
            <person name="Debuchy R."/>
            <person name="Gladieux P."/>
            <person name="Hiltunen Thoren M."/>
            <person name="Johannesson H."/>
        </authorList>
    </citation>
    <scope>NUCLEOTIDE SEQUENCE</scope>
    <source>
        <strain evidence="12">CBS 990.96</strain>
    </source>
</reference>
<dbReference type="InterPro" id="IPR007219">
    <property type="entry name" value="XnlR_reg_dom"/>
</dbReference>
<keyword evidence="3 9" id="KW-0812">Transmembrane</keyword>
<name>A0AAN7BSD2_9PEZI</name>
<evidence type="ECO:0000256" key="7">
    <source>
        <dbReference type="ARBA" id="ARBA00023242"/>
    </source>
</evidence>
<feature type="transmembrane region" description="Helical" evidence="9">
    <location>
        <begin position="264"/>
        <end position="289"/>
    </location>
</feature>
<gene>
    <name evidence="12" type="ORF">QBC38DRAFT_361430</name>
</gene>
<feature type="region of interest" description="Disordered" evidence="8">
    <location>
        <begin position="488"/>
        <end position="566"/>
    </location>
</feature>
<evidence type="ECO:0000256" key="1">
    <source>
        <dbReference type="ARBA" id="ARBA00004141"/>
    </source>
</evidence>
<feature type="transmembrane region" description="Helical" evidence="9">
    <location>
        <begin position="168"/>
        <end position="187"/>
    </location>
</feature>
<dbReference type="GO" id="GO:0003677">
    <property type="term" value="F:DNA binding"/>
    <property type="evidence" value="ECO:0007669"/>
    <property type="project" value="InterPro"/>
</dbReference>
<dbReference type="PANTHER" id="PTHR43791:SF21">
    <property type="entry name" value="MAJOR FACILITATOR SUPERFAMILY (MFS) PROFILE DOMAIN-CONTAINING PROTEIN"/>
    <property type="match status" value="1"/>
</dbReference>
<dbReference type="GO" id="GO:0022857">
    <property type="term" value="F:transmembrane transporter activity"/>
    <property type="evidence" value="ECO:0007669"/>
    <property type="project" value="InterPro"/>
</dbReference>
<dbReference type="InterPro" id="IPR001138">
    <property type="entry name" value="Zn2Cys6_DnaBD"/>
</dbReference>
<feature type="transmembrane region" description="Helical" evidence="9">
    <location>
        <begin position="301"/>
        <end position="319"/>
    </location>
</feature>
<keyword evidence="6 9" id="KW-0472">Membrane</keyword>
<dbReference type="PANTHER" id="PTHR43791">
    <property type="entry name" value="PERMEASE-RELATED"/>
    <property type="match status" value="1"/>
</dbReference>
<dbReference type="PROSITE" id="PS50850">
    <property type="entry name" value="MFS"/>
    <property type="match status" value="1"/>
</dbReference>
<accession>A0AAN7BSD2</accession>
<evidence type="ECO:0000313" key="12">
    <source>
        <dbReference type="EMBL" id="KAK4228688.1"/>
    </source>
</evidence>
<comment type="caution">
    <text evidence="12">The sequence shown here is derived from an EMBL/GenBank/DDBJ whole genome shotgun (WGS) entry which is preliminary data.</text>
</comment>
<keyword evidence="4" id="KW-0479">Metal-binding</keyword>
<dbReference type="Proteomes" id="UP001301958">
    <property type="component" value="Unassembled WGS sequence"/>
</dbReference>
<sequence>MGRVSFDSQDSTSPLLPSDHGDLELCSGCSVNRKIDIHLLPLLSLLYLFNGLDRGNIGNAQTQGLTDDIDVSPDDLNFAVSIFFVAFVFFQPISTGIGRWMGPNRWLPIMMMCWGLMTMMQVVMHGRGALITTRLLIGVFEAGFYPTSIVYLGYFYSPFDLATRIALFFGQYAIASAFSGALSYGIFQISHPSLKPWQILFLIEGTLTCILAVVAWMWLPVGPQTAWFLTEDERELIKERVEPGPQIETNWKADVMETLRDGKLWFILLCNICASVPATAFSVFLPLVVEGMGYTAIKANLMSVPPAVCGAFGVYMFAWSSDRQRERGYHIVGALMIALVGLVGLITSRSNAGKYAALCIFIFGSYVPPPLTAAWLSNNTPAGGKRALAIGINGWGNLAGVVGSQLYRTEYAPEYKLPLFVTLGFIGVALPGYLGYRCMLQAVNKRRGNRYEEEGEAGVEGLSGTDKSGVRSKRWVVGCPKQLVRTETASPRLINSPLPDEGPRPLLPLRSSRTVPAPKTPCTITTMPKTPRSSSHGSSSSRPPASERDRLPVHPRKNKVPDDQRKRVQAACNECNVRRVKCSGKPPCTQCMNNKRSCRFPRSDPKRTVSAHLYDYYSFKHRLMNYLAGMGPTPDTDELEAEMRYLEMEEWQEIYTKTDSYTLARSKADLGLFDARMLIDSGGSTRIFGRSSGTYFLDGVKEIMSVSGPLCHVVEPSRSQEREYSAQFVESLGQYQTYDSRPLMFSEPNLFDSLPTDEDVVRLFKLVSTFLTDGNGRYDSGGVLYMPLPRVAIWNVMVRRIREAQAGGTRVPWSFKGEFMLGHAVIAFAHVLGATSPGSKSEGYGKLGEANYTAASVILGNPFHGGSYTKKEIPVIILMTLWMLENNRRDQAYAIFGLATHTAIATGLHEGYGSDEHDVRLFWSLYVIDRWLACILGRPCKIADDEIETRLPQEVIGLPPPHGLIGHIKLARLQHVIVHEGFKASRQQNAAGQDGFAATRIKRDLLSLDTFTKSLHPSCALEMDPIDITLTNKHILGATEEELELEQRESLEKFPSDRGLLALQMSLQQLMIVAVRPAYLAAVQKAIASIAEVDNDFDLDEDPLAPAIEMCTRAAQRNLRLAWLMQQNSPGRKLLLPDLHHIFNAALILIMHQIITSNYRVSIKSEIDWAYDLFTFEASLGSRFAEDCVGVLGGFCSLASVLHGVIHSTDAKQHLWDTKEPLMKDFLDLPMPKYTFSFPQRPPTSSRYYHHVERTGRITVATLFDVWKTEAKYLLYSRPLS</sequence>
<dbReference type="FunFam" id="1.20.1250.20:FF:000018">
    <property type="entry name" value="MFS transporter permease"/>
    <property type="match status" value="1"/>
</dbReference>
<evidence type="ECO:0000256" key="9">
    <source>
        <dbReference type="SAM" id="Phobius"/>
    </source>
</evidence>
<evidence type="ECO:0000256" key="2">
    <source>
        <dbReference type="ARBA" id="ARBA00022448"/>
    </source>
</evidence>
<dbReference type="GO" id="GO:0016020">
    <property type="term" value="C:membrane"/>
    <property type="evidence" value="ECO:0007669"/>
    <property type="project" value="UniProtKB-SubCell"/>
</dbReference>
<dbReference type="GO" id="GO:0006351">
    <property type="term" value="P:DNA-templated transcription"/>
    <property type="evidence" value="ECO:0007669"/>
    <property type="project" value="InterPro"/>
</dbReference>
<organism evidence="12 13">
    <name type="scientific">Podospora fimiseda</name>
    <dbReference type="NCBI Taxonomy" id="252190"/>
    <lineage>
        <taxon>Eukaryota</taxon>
        <taxon>Fungi</taxon>
        <taxon>Dikarya</taxon>
        <taxon>Ascomycota</taxon>
        <taxon>Pezizomycotina</taxon>
        <taxon>Sordariomycetes</taxon>
        <taxon>Sordariomycetidae</taxon>
        <taxon>Sordariales</taxon>
        <taxon>Podosporaceae</taxon>
        <taxon>Podospora</taxon>
    </lineage>
</organism>
<keyword evidence="13" id="KW-1185">Reference proteome</keyword>
<feature type="transmembrane region" description="Helical" evidence="9">
    <location>
        <begin position="76"/>
        <end position="94"/>
    </location>
</feature>
<dbReference type="Gene3D" id="4.10.240.10">
    <property type="entry name" value="Zn(2)-C6 fungal-type DNA-binding domain"/>
    <property type="match status" value="1"/>
</dbReference>
<protein>
    <submittedName>
        <fullName evidence="12">High-affinity nicotinic acid transporter</fullName>
    </submittedName>
</protein>
<dbReference type="SUPFAM" id="SSF57701">
    <property type="entry name" value="Zn2/Cys6 DNA-binding domain"/>
    <property type="match status" value="1"/>
</dbReference>
<dbReference type="GO" id="GO:0008270">
    <property type="term" value="F:zinc ion binding"/>
    <property type="evidence" value="ECO:0007669"/>
    <property type="project" value="InterPro"/>
</dbReference>
<dbReference type="Pfam" id="PF07690">
    <property type="entry name" value="MFS_1"/>
    <property type="match status" value="1"/>
</dbReference>
<dbReference type="InterPro" id="IPR020846">
    <property type="entry name" value="MFS_dom"/>
</dbReference>
<evidence type="ECO:0000259" key="10">
    <source>
        <dbReference type="PROSITE" id="PS50048"/>
    </source>
</evidence>
<dbReference type="CDD" id="cd12148">
    <property type="entry name" value="fungal_TF_MHR"/>
    <property type="match status" value="1"/>
</dbReference>
<feature type="domain" description="Major facilitator superfamily (MFS) profile" evidence="11">
    <location>
        <begin position="39"/>
        <end position="447"/>
    </location>
</feature>
<dbReference type="EMBL" id="MU865316">
    <property type="protein sequence ID" value="KAK4228688.1"/>
    <property type="molecule type" value="Genomic_DNA"/>
</dbReference>
<evidence type="ECO:0000256" key="4">
    <source>
        <dbReference type="ARBA" id="ARBA00022723"/>
    </source>
</evidence>
<feature type="transmembrane region" description="Helical" evidence="9">
    <location>
        <begin position="355"/>
        <end position="376"/>
    </location>
</feature>
<feature type="transmembrane region" description="Helical" evidence="9">
    <location>
        <begin position="419"/>
        <end position="436"/>
    </location>
</feature>
<dbReference type="GO" id="GO:0000981">
    <property type="term" value="F:DNA-binding transcription factor activity, RNA polymerase II-specific"/>
    <property type="evidence" value="ECO:0007669"/>
    <property type="project" value="InterPro"/>
</dbReference>
<reference evidence="12" key="2">
    <citation type="submission" date="2023-05" db="EMBL/GenBank/DDBJ databases">
        <authorList>
            <consortium name="Lawrence Berkeley National Laboratory"/>
            <person name="Steindorff A."/>
            <person name="Hensen N."/>
            <person name="Bonometti L."/>
            <person name="Westerberg I."/>
            <person name="Brannstrom I.O."/>
            <person name="Guillou S."/>
            <person name="Cros-Aarteil S."/>
            <person name="Calhoun S."/>
            <person name="Haridas S."/>
            <person name="Kuo A."/>
            <person name="Mondo S."/>
            <person name="Pangilinan J."/>
            <person name="Riley R."/>
            <person name="Labutti K."/>
            <person name="Andreopoulos B."/>
            <person name="Lipzen A."/>
            <person name="Chen C."/>
            <person name="Yanf M."/>
            <person name="Daum C."/>
            <person name="Ng V."/>
            <person name="Clum A."/>
            <person name="Ohm R."/>
            <person name="Martin F."/>
            <person name="Silar P."/>
            <person name="Natvig D."/>
            <person name="Lalanne C."/>
            <person name="Gautier V."/>
            <person name="Ament-Velasquez S.L."/>
            <person name="Kruys A."/>
            <person name="Hutchinson M.I."/>
            <person name="Powell A.J."/>
            <person name="Barry K."/>
            <person name="Miller A.N."/>
            <person name="Grigoriev I.V."/>
            <person name="Debuchy R."/>
            <person name="Gladieux P."/>
            <person name="Thoren M.H."/>
            <person name="Johannesson H."/>
        </authorList>
    </citation>
    <scope>NUCLEOTIDE SEQUENCE</scope>
    <source>
        <strain evidence="12">CBS 990.96</strain>
    </source>
</reference>
<feature type="transmembrane region" description="Helical" evidence="9">
    <location>
        <begin position="199"/>
        <end position="219"/>
    </location>
</feature>
<comment type="subcellular location">
    <subcellularLocation>
        <location evidence="1">Membrane</location>
        <topology evidence="1">Multi-pass membrane protein</topology>
    </subcellularLocation>
</comment>
<proteinExistence type="predicted"/>
<evidence type="ECO:0000256" key="6">
    <source>
        <dbReference type="ARBA" id="ARBA00023136"/>
    </source>
</evidence>
<feature type="domain" description="Zn(2)-C6 fungal-type" evidence="10">
    <location>
        <begin position="571"/>
        <end position="600"/>
    </location>
</feature>
<evidence type="ECO:0000313" key="13">
    <source>
        <dbReference type="Proteomes" id="UP001301958"/>
    </source>
</evidence>
<dbReference type="InterPro" id="IPR036864">
    <property type="entry name" value="Zn2-C6_fun-type_DNA-bd_sf"/>
</dbReference>
<dbReference type="SUPFAM" id="SSF103473">
    <property type="entry name" value="MFS general substrate transporter"/>
    <property type="match status" value="1"/>
</dbReference>
<dbReference type="Gene3D" id="1.20.1250.20">
    <property type="entry name" value="MFS general substrate transporter like domains"/>
    <property type="match status" value="2"/>
</dbReference>
<dbReference type="SMART" id="SM00066">
    <property type="entry name" value="GAL4"/>
    <property type="match status" value="1"/>
</dbReference>
<evidence type="ECO:0000256" key="3">
    <source>
        <dbReference type="ARBA" id="ARBA00022692"/>
    </source>
</evidence>
<dbReference type="FunFam" id="1.20.1250.20:FF:000013">
    <property type="entry name" value="MFS general substrate transporter"/>
    <property type="match status" value="1"/>
</dbReference>
<feature type="transmembrane region" description="Helical" evidence="9">
    <location>
        <begin position="388"/>
        <end position="407"/>
    </location>
</feature>
<feature type="transmembrane region" description="Helical" evidence="9">
    <location>
        <begin position="331"/>
        <end position="348"/>
    </location>
</feature>
<dbReference type="InterPro" id="IPR011701">
    <property type="entry name" value="MFS"/>
</dbReference>
<dbReference type="InterPro" id="IPR036259">
    <property type="entry name" value="MFS_trans_sf"/>
</dbReference>
<keyword evidence="5 9" id="KW-1133">Transmembrane helix</keyword>
<evidence type="ECO:0000256" key="8">
    <source>
        <dbReference type="SAM" id="MobiDB-lite"/>
    </source>
</evidence>
<feature type="transmembrane region" description="Helical" evidence="9">
    <location>
        <begin position="135"/>
        <end position="156"/>
    </location>
</feature>
<keyword evidence="7" id="KW-0539">Nucleus</keyword>
<feature type="transmembrane region" description="Helical" evidence="9">
    <location>
        <begin position="106"/>
        <end position="123"/>
    </location>
</feature>
<evidence type="ECO:0000256" key="5">
    <source>
        <dbReference type="ARBA" id="ARBA00022989"/>
    </source>
</evidence>
<dbReference type="Pfam" id="PF04082">
    <property type="entry name" value="Fungal_trans"/>
    <property type="match status" value="1"/>
</dbReference>
<dbReference type="CDD" id="cd00067">
    <property type="entry name" value="GAL4"/>
    <property type="match status" value="1"/>
</dbReference>
<dbReference type="PROSITE" id="PS50048">
    <property type="entry name" value="ZN2_CY6_FUNGAL_2"/>
    <property type="match status" value="1"/>
</dbReference>
<keyword evidence="2" id="KW-0813">Transport</keyword>
<evidence type="ECO:0000259" key="11">
    <source>
        <dbReference type="PROSITE" id="PS50850"/>
    </source>
</evidence>
<dbReference type="SMART" id="SM00906">
    <property type="entry name" value="Fungal_trans"/>
    <property type="match status" value="1"/>
</dbReference>